<dbReference type="Proteomes" id="UP000250235">
    <property type="component" value="Unassembled WGS sequence"/>
</dbReference>
<dbReference type="EMBL" id="KQ986754">
    <property type="protein sequence ID" value="KZV58484.1"/>
    <property type="molecule type" value="Genomic_DNA"/>
</dbReference>
<evidence type="ECO:0000313" key="3">
    <source>
        <dbReference type="Proteomes" id="UP000250235"/>
    </source>
</evidence>
<name>A0A2Z7DKJ0_9LAMI</name>
<organism evidence="2 3">
    <name type="scientific">Dorcoceras hygrometricum</name>
    <dbReference type="NCBI Taxonomy" id="472368"/>
    <lineage>
        <taxon>Eukaryota</taxon>
        <taxon>Viridiplantae</taxon>
        <taxon>Streptophyta</taxon>
        <taxon>Embryophyta</taxon>
        <taxon>Tracheophyta</taxon>
        <taxon>Spermatophyta</taxon>
        <taxon>Magnoliopsida</taxon>
        <taxon>eudicotyledons</taxon>
        <taxon>Gunneridae</taxon>
        <taxon>Pentapetalae</taxon>
        <taxon>asterids</taxon>
        <taxon>lamiids</taxon>
        <taxon>Lamiales</taxon>
        <taxon>Gesneriaceae</taxon>
        <taxon>Didymocarpoideae</taxon>
        <taxon>Trichosporeae</taxon>
        <taxon>Loxocarpinae</taxon>
        <taxon>Dorcoceras</taxon>
    </lineage>
</organism>
<feature type="region of interest" description="Disordered" evidence="1">
    <location>
        <begin position="102"/>
        <end position="134"/>
    </location>
</feature>
<proteinExistence type="predicted"/>
<reference evidence="2 3" key="1">
    <citation type="journal article" date="2015" name="Proc. Natl. Acad. Sci. U.S.A.">
        <title>The resurrection genome of Boea hygrometrica: A blueprint for survival of dehydration.</title>
        <authorList>
            <person name="Xiao L."/>
            <person name="Yang G."/>
            <person name="Zhang L."/>
            <person name="Yang X."/>
            <person name="Zhao S."/>
            <person name="Ji Z."/>
            <person name="Zhou Q."/>
            <person name="Hu M."/>
            <person name="Wang Y."/>
            <person name="Chen M."/>
            <person name="Xu Y."/>
            <person name="Jin H."/>
            <person name="Xiao X."/>
            <person name="Hu G."/>
            <person name="Bao F."/>
            <person name="Hu Y."/>
            <person name="Wan P."/>
            <person name="Li L."/>
            <person name="Deng X."/>
            <person name="Kuang T."/>
            <person name="Xiang C."/>
            <person name="Zhu J.K."/>
            <person name="Oliver M.J."/>
            <person name="He Y."/>
        </authorList>
    </citation>
    <scope>NUCLEOTIDE SEQUENCE [LARGE SCALE GENOMIC DNA]</scope>
    <source>
        <strain evidence="3">cv. XS01</strain>
    </source>
</reference>
<feature type="region of interest" description="Disordered" evidence="1">
    <location>
        <begin position="1"/>
        <end position="76"/>
    </location>
</feature>
<gene>
    <name evidence="2" type="ORF">F511_23429</name>
</gene>
<evidence type="ECO:0000313" key="2">
    <source>
        <dbReference type="EMBL" id="KZV58484.1"/>
    </source>
</evidence>
<evidence type="ECO:0000256" key="1">
    <source>
        <dbReference type="SAM" id="MobiDB-lite"/>
    </source>
</evidence>
<accession>A0A2Z7DKJ0</accession>
<keyword evidence="3" id="KW-1185">Reference proteome</keyword>
<feature type="compositionally biased region" description="Acidic residues" evidence="1">
    <location>
        <begin position="106"/>
        <end position="124"/>
    </location>
</feature>
<protein>
    <submittedName>
        <fullName evidence="2">Uncharacterized protein</fullName>
    </submittedName>
</protein>
<sequence length="134" mass="14381">MGKAALLKAMREEAEEGSSAPDEGVQEEESLHPHREGGSAPKEEGGLDLSSAAHSCRRQAPGTDAPDLDDRGASRADVGYYHSRANGYSEEEHPAPFLTVNRAMEELSDEDEEEVDEDDEEDEAGATPPSSPKT</sequence>
<feature type="compositionally biased region" description="Basic and acidic residues" evidence="1">
    <location>
        <begin position="29"/>
        <end position="45"/>
    </location>
</feature>
<dbReference type="AlphaFoldDB" id="A0A2Z7DKJ0"/>